<dbReference type="RefSeq" id="WP_281761824.1">
    <property type="nucleotide sequence ID" value="NZ_AP026709.1"/>
</dbReference>
<protein>
    <submittedName>
        <fullName evidence="1">Uncharacterized protein</fullName>
    </submittedName>
</protein>
<dbReference type="EMBL" id="AP026709">
    <property type="protein sequence ID" value="BDQ35894.1"/>
    <property type="molecule type" value="Genomic_DNA"/>
</dbReference>
<organism evidence="1 2">
    <name type="scientific">Pseudodesulfovibrio nedwellii</name>
    <dbReference type="NCBI Taxonomy" id="2973072"/>
    <lineage>
        <taxon>Bacteria</taxon>
        <taxon>Pseudomonadati</taxon>
        <taxon>Thermodesulfobacteriota</taxon>
        <taxon>Desulfovibrionia</taxon>
        <taxon>Desulfovibrionales</taxon>
        <taxon>Desulfovibrionaceae</taxon>
    </lineage>
</organism>
<proteinExistence type="predicted"/>
<reference evidence="1 2" key="1">
    <citation type="submission" date="2022-08" db="EMBL/GenBank/DDBJ databases">
        <title>Genome Sequence of the sulphate-reducing bacterium, Pseudodesulfovibrio sp. SYK.</title>
        <authorList>
            <person name="Kondo R."/>
            <person name="Kataoka T."/>
        </authorList>
    </citation>
    <scope>NUCLEOTIDE SEQUENCE [LARGE SCALE GENOMIC DNA]</scope>
    <source>
        <strain evidence="1 2">SYK</strain>
    </source>
</reference>
<gene>
    <name evidence="1" type="ORF">SYK_02540</name>
</gene>
<name>A0ABM8AWI0_9BACT</name>
<keyword evidence="2" id="KW-1185">Reference proteome</keyword>
<accession>A0ABM8AWI0</accession>
<sequence length="59" mass="6709">MTNEEALKSRGKKSLENAIRKEALHHVLKYDLDAECINEATCNIAREVESYQEETEDAA</sequence>
<evidence type="ECO:0000313" key="1">
    <source>
        <dbReference type="EMBL" id="BDQ35894.1"/>
    </source>
</evidence>
<dbReference type="Proteomes" id="UP001317742">
    <property type="component" value="Chromosome"/>
</dbReference>
<evidence type="ECO:0000313" key="2">
    <source>
        <dbReference type="Proteomes" id="UP001317742"/>
    </source>
</evidence>